<organism evidence="4 5">
    <name type="scientific">Alistipes indistinctus YIT 12060</name>
    <dbReference type="NCBI Taxonomy" id="742725"/>
    <lineage>
        <taxon>Bacteria</taxon>
        <taxon>Pseudomonadati</taxon>
        <taxon>Bacteroidota</taxon>
        <taxon>Bacteroidia</taxon>
        <taxon>Bacteroidales</taxon>
        <taxon>Rikenellaceae</taxon>
        <taxon>Alistipes</taxon>
    </lineage>
</organism>
<dbReference type="eggNOG" id="COG0456">
    <property type="taxonomic scope" value="Bacteria"/>
</dbReference>
<name>G5H5V3_9BACT</name>
<evidence type="ECO:0000256" key="1">
    <source>
        <dbReference type="ARBA" id="ARBA00022679"/>
    </source>
</evidence>
<dbReference type="Pfam" id="PF13508">
    <property type="entry name" value="Acetyltransf_7"/>
    <property type="match status" value="1"/>
</dbReference>
<sequence>MVKEVTPREWGELLEVWESAVRATHDFISEEDLQFYKKAIPERYLPELCVYCLRNEAGRMLGFLGVSASEIEMLFVRDEARGRGVGRELLEYATGVLGLTRLWVNSHNGQAAGFYRRMGFRETGRCERDPEGKPYPLLRMELPGGR</sequence>
<dbReference type="PATRIC" id="fig|742725.3.peg.354"/>
<dbReference type="InterPro" id="IPR000182">
    <property type="entry name" value="GNAT_dom"/>
</dbReference>
<evidence type="ECO:0000313" key="4">
    <source>
        <dbReference type="EMBL" id="EHB93047.1"/>
    </source>
</evidence>
<dbReference type="Proteomes" id="UP000006008">
    <property type="component" value="Unassembled WGS sequence"/>
</dbReference>
<dbReference type="RefSeq" id="WP_009133119.1">
    <property type="nucleotide sequence ID" value="NZ_CP102250.1"/>
</dbReference>
<dbReference type="InterPro" id="IPR016181">
    <property type="entry name" value="Acyl_CoA_acyltransferase"/>
</dbReference>
<dbReference type="GeneID" id="92816735"/>
<keyword evidence="2" id="KW-0012">Acyltransferase</keyword>
<dbReference type="HOGENOM" id="CLU_013985_21_0_10"/>
<keyword evidence="1" id="KW-0808">Transferase</keyword>
<evidence type="ECO:0000256" key="2">
    <source>
        <dbReference type="ARBA" id="ARBA00023315"/>
    </source>
</evidence>
<dbReference type="PANTHER" id="PTHR43800:SF1">
    <property type="entry name" value="PEPTIDYL-LYSINE N-ACETYLTRANSFERASE YJAB"/>
    <property type="match status" value="1"/>
</dbReference>
<dbReference type="PROSITE" id="PS51186">
    <property type="entry name" value="GNAT"/>
    <property type="match status" value="1"/>
</dbReference>
<dbReference type="EMBL" id="ADLD01000004">
    <property type="protein sequence ID" value="EHB93047.1"/>
    <property type="molecule type" value="Genomic_DNA"/>
</dbReference>
<proteinExistence type="predicted"/>
<keyword evidence="5" id="KW-1185">Reference proteome</keyword>
<dbReference type="Gene3D" id="3.40.630.30">
    <property type="match status" value="1"/>
</dbReference>
<dbReference type="OrthoDB" id="9788916at2"/>
<evidence type="ECO:0000313" key="5">
    <source>
        <dbReference type="Proteomes" id="UP000006008"/>
    </source>
</evidence>
<gene>
    <name evidence="4" type="ORF">HMPREF9450_00313</name>
</gene>
<dbReference type="PANTHER" id="PTHR43800">
    <property type="entry name" value="PEPTIDYL-LYSINE N-ACETYLTRANSFERASE YJAB"/>
    <property type="match status" value="1"/>
</dbReference>
<accession>G5H5V3</accession>
<reference evidence="4 5" key="1">
    <citation type="submission" date="2011-08" db="EMBL/GenBank/DDBJ databases">
        <title>The Genome Sequence of Alistipes indistinctus YIT 12060.</title>
        <authorList>
            <consortium name="The Broad Institute Genome Sequencing Platform"/>
            <person name="Earl A."/>
            <person name="Ward D."/>
            <person name="Feldgarden M."/>
            <person name="Gevers D."/>
            <person name="Morotomi M."/>
            <person name="Young S.K."/>
            <person name="Zeng Q."/>
            <person name="Gargeya S."/>
            <person name="Fitzgerald M."/>
            <person name="Haas B."/>
            <person name="Abouelleil A."/>
            <person name="Alvarado L."/>
            <person name="Arachchi H.M."/>
            <person name="Berlin A."/>
            <person name="Brown A."/>
            <person name="Chapman S.B."/>
            <person name="Chen Z."/>
            <person name="Dunbar C."/>
            <person name="Freedman E."/>
            <person name="Gearin G."/>
            <person name="Gellesch M."/>
            <person name="Goldberg J."/>
            <person name="Griggs A."/>
            <person name="Gujja S."/>
            <person name="Heiman D."/>
            <person name="Howarth C."/>
            <person name="Larson L."/>
            <person name="Lui A."/>
            <person name="MacDonald P.J.P."/>
            <person name="Montmayeur A."/>
            <person name="Murphy C."/>
            <person name="Neiman D."/>
            <person name="Pearson M."/>
            <person name="Priest M."/>
            <person name="Roberts A."/>
            <person name="Saif S."/>
            <person name="Shea T."/>
            <person name="Shenoy N."/>
            <person name="Sisk P."/>
            <person name="Stolte C."/>
            <person name="Sykes S."/>
            <person name="Wortman J."/>
            <person name="Nusbaum C."/>
            <person name="Birren B."/>
        </authorList>
    </citation>
    <scope>NUCLEOTIDE SEQUENCE [LARGE SCALE GENOMIC DNA]</scope>
    <source>
        <strain evidence="4 5">YIT 12060</strain>
    </source>
</reference>
<evidence type="ECO:0000259" key="3">
    <source>
        <dbReference type="PROSITE" id="PS51186"/>
    </source>
</evidence>
<dbReference type="SUPFAM" id="SSF55729">
    <property type="entry name" value="Acyl-CoA N-acyltransferases (Nat)"/>
    <property type="match status" value="1"/>
</dbReference>
<dbReference type="STRING" id="742725.HMPREF9450_00313"/>
<comment type="caution">
    <text evidence="4">The sequence shown here is derived from an EMBL/GenBank/DDBJ whole genome shotgun (WGS) entry which is preliminary data.</text>
</comment>
<feature type="domain" description="N-acetyltransferase" evidence="3">
    <location>
        <begin position="1"/>
        <end position="145"/>
    </location>
</feature>
<dbReference type="GO" id="GO:0016747">
    <property type="term" value="F:acyltransferase activity, transferring groups other than amino-acyl groups"/>
    <property type="evidence" value="ECO:0007669"/>
    <property type="project" value="InterPro"/>
</dbReference>
<protein>
    <recommendedName>
        <fullName evidence="3">N-acetyltransferase domain-containing protein</fullName>
    </recommendedName>
</protein>
<dbReference type="AlphaFoldDB" id="G5H5V3"/>
<dbReference type="CDD" id="cd04301">
    <property type="entry name" value="NAT_SF"/>
    <property type="match status" value="1"/>
</dbReference>